<organism evidence="11 12">
    <name type="scientific">Aliidiomarina sanyensis</name>
    <dbReference type="NCBI Taxonomy" id="1249555"/>
    <lineage>
        <taxon>Bacteria</taxon>
        <taxon>Pseudomonadati</taxon>
        <taxon>Pseudomonadota</taxon>
        <taxon>Gammaproteobacteria</taxon>
        <taxon>Alteromonadales</taxon>
        <taxon>Idiomarinaceae</taxon>
        <taxon>Aliidiomarina</taxon>
    </lineage>
</organism>
<dbReference type="PANTHER" id="PTHR10173">
    <property type="entry name" value="METHIONINE SULFOXIDE REDUCTASE"/>
    <property type="match status" value="1"/>
</dbReference>
<dbReference type="SUPFAM" id="SSF51316">
    <property type="entry name" value="Mss4-like"/>
    <property type="match status" value="1"/>
</dbReference>
<evidence type="ECO:0000313" key="12">
    <source>
        <dbReference type="Proteomes" id="UP000288405"/>
    </source>
</evidence>
<dbReference type="Gene3D" id="2.170.150.20">
    <property type="entry name" value="Peptide methionine sulfoxide reductase"/>
    <property type="match status" value="1"/>
</dbReference>
<reference evidence="11 12" key="1">
    <citation type="journal article" date="2011" name="Front. Microbiol.">
        <title>Genomic signatures of strain selection and enhancement in Bacillus atrophaeus var. globigii, a historical biowarfare simulant.</title>
        <authorList>
            <person name="Gibbons H.S."/>
            <person name="Broomall S.M."/>
            <person name="McNew L.A."/>
            <person name="Daligault H."/>
            <person name="Chapman C."/>
            <person name="Bruce D."/>
            <person name="Karavis M."/>
            <person name="Krepps M."/>
            <person name="McGregor P.A."/>
            <person name="Hong C."/>
            <person name="Park K.H."/>
            <person name="Akmal A."/>
            <person name="Feldman A."/>
            <person name="Lin J.S."/>
            <person name="Chang W.E."/>
            <person name="Higgs B.W."/>
            <person name="Demirev P."/>
            <person name="Lindquist J."/>
            <person name="Liem A."/>
            <person name="Fochler E."/>
            <person name="Read T.D."/>
            <person name="Tapia R."/>
            <person name="Johnson S."/>
            <person name="Bishop-Lilly K.A."/>
            <person name="Detter C."/>
            <person name="Han C."/>
            <person name="Sozhamannan S."/>
            <person name="Rosenzweig C.N."/>
            <person name="Skowronski E.W."/>
        </authorList>
    </citation>
    <scope>NUCLEOTIDE SEQUENCE [LARGE SCALE GENOMIC DNA]</scope>
    <source>
        <strain evidence="11 12">GYP-17</strain>
    </source>
</reference>
<feature type="binding site" evidence="9">
    <location>
        <position position="53"/>
    </location>
    <ligand>
        <name>Zn(2+)</name>
        <dbReference type="ChEBI" id="CHEBI:29105"/>
    </ligand>
</feature>
<comment type="caution">
    <text evidence="11">The sequence shown here is derived from an EMBL/GenBank/DDBJ whole genome shotgun (WGS) entry which is preliminary data.</text>
</comment>
<dbReference type="GO" id="GO:0005737">
    <property type="term" value="C:cytoplasm"/>
    <property type="evidence" value="ECO:0007669"/>
    <property type="project" value="TreeGrafter"/>
</dbReference>
<dbReference type="OrthoDB" id="4174719at2"/>
<evidence type="ECO:0000256" key="2">
    <source>
        <dbReference type="ARBA" id="ARBA00012499"/>
    </source>
</evidence>
<dbReference type="PROSITE" id="PS51790">
    <property type="entry name" value="MSRB"/>
    <property type="match status" value="1"/>
</dbReference>
<evidence type="ECO:0000313" key="11">
    <source>
        <dbReference type="EMBL" id="RUO36469.1"/>
    </source>
</evidence>
<dbReference type="InterPro" id="IPR002579">
    <property type="entry name" value="Met_Sox_Rdtase_MsrB_dom"/>
</dbReference>
<evidence type="ECO:0000256" key="7">
    <source>
        <dbReference type="ARBA" id="ARBA00048488"/>
    </source>
</evidence>
<evidence type="ECO:0000256" key="8">
    <source>
        <dbReference type="ARBA" id="ARBA00075819"/>
    </source>
</evidence>
<name>A0A432WRX3_9GAMM</name>
<feature type="binding site" evidence="9">
    <location>
        <position position="101"/>
    </location>
    <ligand>
        <name>Zn(2+)</name>
        <dbReference type="ChEBI" id="CHEBI:29105"/>
    </ligand>
</feature>
<accession>A0A432WRX3</accession>
<evidence type="ECO:0000256" key="5">
    <source>
        <dbReference type="ARBA" id="ARBA00022833"/>
    </source>
</evidence>
<evidence type="ECO:0000256" key="3">
    <source>
        <dbReference type="ARBA" id="ARBA00021130"/>
    </source>
</evidence>
<dbReference type="GO" id="GO:0030091">
    <property type="term" value="P:protein repair"/>
    <property type="evidence" value="ECO:0007669"/>
    <property type="project" value="InterPro"/>
</dbReference>
<sequence length="139" mass="15441">MKSKLSFSKTEEEWRAELTSEQYAILREHGTERPFSGALLYENREGEYCCGGCGAPLFPAATKFDAGCGWPSFYQAVPNAIRYLEDRSHGMVRTEIRCAQCDGHLGHVFNDGPMPTGQRYCVNSLSMTFIARDGTATKG</sequence>
<dbReference type="GO" id="GO:0008270">
    <property type="term" value="F:zinc ion binding"/>
    <property type="evidence" value="ECO:0007669"/>
    <property type="project" value="UniProtKB-UniRule"/>
</dbReference>
<dbReference type="EMBL" id="PIPM01000001">
    <property type="protein sequence ID" value="RUO36469.1"/>
    <property type="molecule type" value="Genomic_DNA"/>
</dbReference>
<dbReference type="Proteomes" id="UP000288405">
    <property type="component" value="Unassembled WGS sequence"/>
</dbReference>
<feature type="active site" description="Nucleophile" evidence="9">
    <location>
        <position position="121"/>
    </location>
</feature>
<dbReference type="NCBIfam" id="TIGR00357">
    <property type="entry name" value="peptide-methionine (R)-S-oxide reductase MsrB"/>
    <property type="match status" value="1"/>
</dbReference>
<feature type="binding site" evidence="9">
    <location>
        <position position="98"/>
    </location>
    <ligand>
        <name>Zn(2+)</name>
        <dbReference type="ChEBI" id="CHEBI:29105"/>
    </ligand>
</feature>
<dbReference type="GO" id="GO:0006979">
    <property type="term" value="P:response to oxidative stress"/>
    <property type="evidence" value="ECO:0007669"/>
    <property type="project" value="InterPro"/>
</dbReference>
<dbReference type="GO" id="GO:0033743">
    <property type="term" value="F:peptide-methionine (R)-S-oxide reductase activity"/>
    <property type="evidence" value="ECO:0007669"/>
    <property type="project" value="UniProtKB-UniRule"/>
</dbReference>
<keyword evidence="5 9" id="KW-0862">Zinc</keyword>
<evidence type="ECO:0000259" key="10">
    <source>
        <dbReference type="PROSITE" id="PS51790"/>
    </source>
</evidence>
<dbReference type="PANTHER" id="PTHR10173:SF52">
    <property type="entry name" value="METHIONINE-R-SULFOXIDE REDUCTASE B1"/>
    <property type="match status" value="1"/>
</dbReference>
<keyword evidence="6 9" id="KW-0560">Oxidoreductase</keyword>
<feature type="domain" description="MsrB" evidence="10">
    <location>
        <begin position="11"/>
        <end position="132"/>
    </location>
</feature>
<protein>
    <recommendedName>
        <fullName evidence="3 9">Peptide methionine sulfoxide reductase MsrB</fullName>
        <ecNumber evidence="2 9">1.8.4.12</ecNumber>
    </recommendedName>
    <alternativeName>
        <fullName evidence="8 9">Peptide-methionine (R)-S-oxide reductase</fullName>
    </alternativeName>
</protein>
<dbReference type="RefSeq" id="WP_126775783.1">
    <property type="nucleotide sequence ID" value="NZ_PIPM01000001.1"/>
</dbReference>
<evidence type="ECO:0000256" key="4">
    <source>
        <dbReference type="ARBA" id="ARBA00022723"/>
    </source>
</evidence>
<proteinExistence type="inferred from homology"/>
<evidence type="ECO:0000256" key="1">
    <source>
        <dbReference type="ARBA" id="ARBA00007174"/>
    </source>
</evidence>
<dbReference type="FunFam" id="2.170.150.20:FF:000001">
    <property type="entry name" value="Peptide methionine sulfoxide reductase MsrB"/>
    <property type="match status" value="1"/>
</dbReference>
<keyword evidence="4 9" id="KW-0479">Metal-binding</keyword>
<dbReference type="HAMAP" id="MF_01400">
    <property type="entry name" value="MsrB"/>
    <property type="match status" value="1"/>
</dbReference>
<dbReference type="InterPro" id="IPR028427">
    <property type="entry name" value="Met_Sox_Rdtase_MsrB"/>
</dbReference>
<dbReference type="Pfam" id="PF01641">
    <property type="entry name" value="SelR"/>
    <property type="match status" value="1"/>
</dbReference>
<keyword evidence="12" id="KW-1185">Reference proteome</keyword>
<evidence type="ECO:0000256" key="9">
    <source>
        <dbReference type="HAMAP-Rule" id="MF_01400"/>
    </source>
</evidence>
<feature type="binding site" evidence="9">
    <location>
        <position position="50"/>
    </location>
    <ligand>
        <name>Zn(2+)</name>
        <dbReference type="ChEBI" id="CHEBI:29105"/>
    </ligand>
</feature>
<comment type="cofactor">
    <cofactor evidence="9">
        <name>Zn(2+)</name>
        <dbReference type="ChEBI" id="CHEBI:29105"/>
    </cofactor>
    <text evidence="9">Binds 1 zinc ion per subunit. The zinc ion is important for the structural integrity of the protein.</text>
</comment>
<dbReference type="AlphaFoldDB" id="A0A432WRX3"/>
<dbReference type="InterPro" id="IPR011057">
    <property type="entry name" value="Mss4-like_sf"/>
</dbReference>
<comment type="catalytic activity">
    <reaction evidence="7 9">
        <text>L-methionyl-[protein] + [thioredoxin]-disulfide + H2O = L-methionyl-(R)-S-oxide-[protein] + [thioredoxin]-dithiol</text>
        <dbReference type="Rhea" id="RHEA:24164"/>
        <dbReference type="Rhea" id="RHEA-COMP:10698"/>
        <dbReference type="Rhea" id="RHEA-COMP:10700"/>
        <dbReference type="Rhea" id="RHEA-COMP:12313"/>
        <dbReference type="Rhea" id="RHEA-COMP:12314"/>
        <dbReference type="ChEBI" id="CHEBI:15377"/>
        <dbReference type="ChEBI" id="CHEBI:16044"/>
        <dbReference type="ChEBI" id="CHEBI:29950"/>
        <dbReference type="ChEBI" id="CHEBI:45764"/>
        <dbReference type="ChEBI" id="CHEBI:50058"/>
        <dbReference type="EC" id="1.8.4.12"/>
    </reaction>
</comment>
<gene>
    <name evidence="9 11" type="primary">msrB</name>
    <name evidence="11" type="ORF">CWE11_01250</name>
</gene>
<dbReference type="EC" id="1.8.4.12" evidence="2 9"/>
<comment type="similarity">
    <text evidence="1 9">Belongs to the MsrB Met sulfoxide reductase family.</text>
</comment>
<evidence type="ECO:0000256" key="6">
    <source>
        <dbReference type="ARBA" id="ARBA00023002"/>
    </source>
</evidence>